<accession>A0A8H7UAI2</accession>
<dbReference type="Gene3D" id="2.60.40.420">
    <property type="entry name" value="Cupredoxins - blue copper proteins"/>
    <property type="match status" value="1"/>
</dbReference>
<dbReference type="AlphaFoldDB" id="A0A8H7UAI2"/>
<keyword evidence="4" id="KW-1185">Reference proteome</keyword>
<comment type="caution">
    <text evidence="3">The sequence shown here is derived from an EMBL/GenBank/DDBJ whole genome shotgun (WGS) entry which is preliminary data.</text>
</comment>
<dbReference type="OrthoDB" id="2331100at2759"/>
<feature type="region of interest" description="Disordered" evidence="1">
    <location>
        <begin position="117"/>
        <end position="190"/>
    </location>
</feature>
<feature type="compositionally biased region" description="Low complexity" evidence="1">
    <location>
        <begin position="159"/>
        <end position="190"/>
    </location>
</feature>
<evidence type="ECO:0000313" key="4">
    <source>
        <dbReference type="Proteomes" id="UP000654370"/>
    </source>
</evidence>
<dbReference type="EMBL" id="JAEPQZ010000011">
    <property type="protein sequence ID" value="KAG2175730.1"/>
    <property type="molecule type" value="Genomic_DNA"/>
</dbReference>
<reference evidence="3" key="1">
    <citation type="submission" date="2020-12" db="EMBL/GenBank/DDBJ databases">
        <title>Metabolic potential, ecology and presence of endohyphal bacteria is reflected in genomic diversity of Mucoromycotina.</title>
        <authorList>
            <person name="Muszewska A."/>
            <person name="Okrasinska A."/>
            <person name="Steczkiewicz K."/>
            <person name="Drgas O."/>
            <person name="Orlowska M."/>
            <person name="Perlinska-Lenart U."/>
            <person name="Aleksandrzak-Piekarczyk T."/>
            <person name="Szatraj K."/>
            <person name="Zielenkiewicz U."/>
            <person name="Pilsyk S."/>
            <person name="Malc E."/>
            <person name="Mieczkowski P."/>
            <person name="Kruszewska J.S."/>
            <person name="Biernat P."/>
            <person name="Pawlowska J."/>
        </authorList>
    </citation>
    <scope>NUCLEOTIDE SEQUENCE</scope>
    <source>
        <strain evidence="3">WA0000067209</strain>
    </source>
</reference>
<evidence type="ECO:0000313" key="3">
    <source>
        <dbReference type="EMBL" id="KAG2175730.1"/>
    </source>
</evidence>
<feature type="signal peptide" evidence="2">
    <location>
        <begin position="1"/>
        <end position="22"/>
    </location>
</feature>
<feature type="compositionally biased region" description="Low complexity" evidence="1">
    <location>
        <begin position="124"/>
        <end position="152"/>
    </location>
</feature>
<keyword evidence="2" id="KW-0732">Signal</keyword>
<dbReference type="Proteomes" id="UP000654370">
    <property type="component" value="Unassembled WGS sequence"/>
</dbReference>
<organism evidence="3 4">
    <name type="scientific">Mortierella isabellina</name>
    <name type="common">Filamentous fungus</name>
    <name type="synonym">Umbelopsis isabellina</name>
    <dbReference type="NCBI Taxonomy" id="91625"/>
    <lineage>
        <taxon>Eukaryota</taxon>
        <taxon>Fungi</taxon>
        <taxon>Fungi incertae sedis</taxon>
        <taxon>Mucoromycota</taxon>
        <taxon>Mucoromycotina</taxon>
        <taxon>Umbelopsidomycetes</taxon>
        <taxon>Umbelopsidales</taxon>
        <taxon>Umbelopsidaceae</taxon>
        <taxon>Umbelopsis</taxon>
    </lineage>
</organism>
<evidence type="ECO:0000256" key="2">
    <source>
        <dbReference type="SAM" id="SignalP"/>
    </source>
</evidence>
<proteinExistence type="predicted"/>
<evidence type="ECO:0000256" key="1">
    <source>
        <dbReference type="SAM" id="MobiDB-lite"/>
    </source>
</evidence>
<gene>
    <name evidence="3" type="ORF">INT43_001377</name>
</gene>
<name>A0A8H7UAI2_MORIS</name>
<feature type="chain" id="PRO_5034231431" evidence="2">
    <location>
        <begin position="23"/>
        <end position="208"/>
    </location>
</feature>
<dbReference type="SUPFAM" id="SSF49503">
    <property type="entry name" value="Cupredoxins"/>
    <property type="match status" value="1"/>
</dbReference>
<sequence>MLTHMFTFLAVVAFAIMTMVSANGTKHQVTVTNSGFSPSSICIFPGDSITWYFQDAGHNVEETTDIGSCTSKHTFKSTTMQGGWRWSRQFKTLGLTTYMSSNNNDCANGFKGDIHVQDRCDPTSSSGNSSSESSSDSGSSSASPAPSSSPSPWMRDENTSTSSTPSSQTSPSSSSANVTPSATSSSSTRTQASWIGSVVVVTCIFLVL</sequence>
<protein>
    <submittedName>
        <fullName evidence="3">Uncharacterized protein</fullName>
    </submittedName>
</protein>
<dbReference type="InterPro" id="IPR008972">
    <property type="entry name" value="Cupredoxin"/>
</dbReference>